<dbReference type="InterPro" id="IPR006311">
    <property type="entry name" value="TAT_signal"/>
</dbReference>
<organism evidence="13 14">
    <name type="scientific">Janibacter melonis</name>
    <dbReference type="NCBI Taxonomy" id="262209"/>
    <lineage>
        <taxon>Bacteria</taxon>
        <taxon>Bacillati</taxon>
        <taxon>Actinomycetota</taxon>
        <taxon>Actinomycetes</taxon>
        <taxon>Micrococcales</taxon>
        <taxon>Intrasporangiaceae</taxon>
        <taxon>Janibacter</taxon>
    </lineage>
</organism>
<evidence type="ECO:0000256" key="1">
    <source>
        <dbReference type="ARBA" id="ARBA00001947"/>
    </source>
</evidence>
<dbReference type="Gene3D" id="1.10.390.10">
    <property type="entry name" value="Neutral Protease Domain 2"/>
    <property type="match status" value="1"/>
</dbReference>
<evidence type="ECO:0000256" key="5">
    <source>
        <dbReference type="ARBA" id="ARBA00022670"/>
    </source>
</evidence>
<dbReference type="PROSITE" id="PS51318">
    <property type="entry name" value="TAT"/>
    <property type="match status" value="1"/>
</dbReference>
<feature type="compositionally biased region" description="Low complexity" evidence="11">
    <location>
        <begin position="82"/>
        <end position="93"/>
    </location>
</feature>
<dbReference type="Pfam" id="PF02128">
    <property type="entry name" value="Peptidase_M36"/>
    <property type="match status" value="1"/>
</dbReference>
<dbReference type="InterPro" id="IPR050371">
    <property type="entry name" value="Fungal_virulence_M36"/>
</dbReference>
<comment type="similarity">
    <text evidence="3">Belongs to the peptidase M36 family.</text>
</comment>
<evidence type="ECO:0000256" key="9">
    <source>
        <dbReference type="ARBA" id="ARBA00023049"/>
    </source>
</evidence>
<dbReference type="PANTHER" id="PTHR33478">
    <property type="entry name" value="EXTRACELLULAR METALLOPROTEINASE MEP"/>
    <property type="match status" value="1"/>
</dbReference>
<name>A0A176QCM2_9MICO</name>
<dbReference type="EMBL" id="LQZG01000002">
    <property type="protein sequence ID" value="OAB87424.1"/>
    <property type="molecule type" value="Genomic_DNA"/>
</dbReference>
<evidence type="ECO:0000313" key="13">
    <source>
        <dbReference type="EMBL" id="OAB87424.1"/>
    </source>
</evidence>
<evidence type="ECO:0000313" key="14">
    <source>
        <dbReference type="Proteomes" id="UP000076976"/>
    </source>
</evidence>
<comment type="subcellular location">
    <subcellularLocation>
        <location evidence="2">Secreted</location>
    </subcellularLocation>
</comment>
<reference evidence="13 14" key="1">
    <citation type="submission" date="2016-01" db="EMBL/GenBank/DDBJ databases">
        <title>Janibacter melonis strain CD11_4 genome sequencing and assembly.</title>
        <authorList>
            <person name="Nair G.R."/>
            <person name="Kaur G."/>
            <person name="Chander A.M."/>
            <person name="Mayilraj S."/>
        </authorList>
    </citation>
    <scope>NUCLEOTIDE SEQUENCE [LARGE SCALE GENOMIC DNA]</scope>
    <source>
        <strain evidence="13 14">CD11-4</strain>
    </source>
</reference>
<dbReference type="PANTHER" id="PTHR33478:SF1">
    <property type="entry name" value="EXTRACELLULAR METALLOPROTEINASE MEP"/>
    <property type="match status" value="1"/>
</dbReference>
<evidence type="ECO:0000256" key="2">
    <source>
        <dbReference type="ARBA" id="ARBA00004613"/>
    </source>
</evidence>
<evidence type="ECO:0000256" key="4">
    <source>
        <dbReference type="ARBA" id="ARBA00022525"/>
    </source>
</evidence>
<keyword evidence="14" id="KW-1185">Reference proteome</keyword>
<feature type="region of interest" description="Disordered" evidence="11">
    <location>
        <begin position="30"/>
        <end position="95"/>
    </location>
</feature>
<dbReference type="GO" id="GO:0008270">
    <property type="term" value="F:zinc ion binding"/>
    <property type="evidence" value="ECO:0007669"/>
    <property type="project" value="InterPro"/>
</dbReference>
<dbReference type="GO" id="GO:0004222">
    <property type="term" value="F:metalloendopeptidase activity"/>
    <property type="evidence" value="ECO:0007669"/>
    <property type="project" value="InterPro"/>
</dbReference>
<dbReference type="RefSeq" id="WP_068272628.1">
    <property type="nucleotide sequence ID" value="NZ_LQZG01000002.1"/>
</dbReference>
<keyword evidence="4" id="KW-0964">Secreted</keyword>
<feature type="region of interest" description="Disordered" evidence="11">
    <location>
        <begin position="716"/>
        <end position="737"/>
    </location>
</feature>
<dbReference type="CDD" id="cd09596">
    <property type="entry name" value="M36"/>
    <property type="match status" value="1"/>
</dbReference>
<keyword evidence="6" id="KW-0479">Metal-binding</keyword>
<feature type="region of interest" description="Disordered" evidence="11">
    <location>
        <begin position="231"/>
        <end position="252"/>
    </location>
</feature>
<gene>
    <name evidence="13" type="ORF">AWH69_04875</name>
</gene>
<dbReference type="AlphaFoldDB" id="A0A176QCM2"/>
<dbReference type="Gene3D" id="3.10.170.10">
    <property type="match status" value="1"/>
</dbReference>
<keyword evidence="9" id="KW-0482">Metalloprotease</keyword>
<sequence>MTRHPRRGLTTSAAVAASAALVFAMAVDGASAAPSAPPSPSTPTGVPAAGDEHAHDLLPDVDNRKGTAKPSSAQRSAGKGLSAKSATARSATSEPVVTWNRFGSVDTVTPTSASSPLATGLGSDPVDAARAYLEDNATAFGLTSADISAMEHVTTNEVGKSSVVMLRQVIDGVPAGIDGMVVVAVDKGSVRYVSSTLAPVDGATGARKSAGLTPEEALGKAAEDVGADAKGIKRAGSAQRSSGKGWTDMTASGLHGTQQAKLVAVPVPGEDARQAYQVVVREDQDSGYSVYVDAQSGETIAREALVDFDSDNPRWKVFTGTPSGVEGAPDTRVEWCWTAAAGCAETVANPASPLAWDVDPATKLSTTTTSGNNTFAGERWLGTGPVTPAALRGDRSYVYSWTNQWANSKCDPASYTSAARNDIDAATANLFGMHNRMHDWAYNLGFTEKAWNFQRDNYGKGGIGNDPTLGYSQSGALRGDRNNANFGTPPDGVSGYSNMYLWQPLAGAFYAPCVDGDYDMSVIGHEYGHGISNRMAGGPDMGLSGLQAGAMGESWSDLMATEYLQEWGYAPVGPKATPMGSFVTGNPDRGIRNYNFSDSPLNYSNVGYDLTGPQVHADGEIWSATQGDIRSAFIGRYGAGTAEEQKACASGTKAVNTCPGNRRWMQLVFDAWLLMPSGSVSMIDARNAMLAADLLRFGGANQDLLWDGFAGRGMGDGASSRNAADSDPVPSFRSPYSRSATLTAAPTDEDGRPVPGTKVYVGEYTARSTPVADTDPATALPATFEIGAGERTYTVTAPGKAQTRVTFSAKAGQTRNMPVKLIDNLSDTTAGATITGEGTAVQAMADGDEGTTGTTVATPTAAQRSFTIDLVGGRQQVRKVQVSALPQPGVAGRFQNVRQFTISTCDAKGRVTCSQDADFSEAYTSPADAFPGDAPRPVAPELKMRTFEIPRTPATHVKVELVTNQCSGGPAFQGEQDNDPNNATDCTTGYSGAAKMAMTEVQVLRR</sequence>
<dbReference type="STRING" id="262209.AWH69_04875"/>
<accession>A0A176QCM2</accession>
<keyword evidence="8" id="KW-0862">Zinc</keyword>
<dbReference type="GO" id="GO:0005615">
    <property type="term" value="C:extracellular space"/>
    <property type="evidence" value="ECO:0007669"/>
    <property type="project" value="InterPro"/>
</dbReference>
<evidence type="ECO:0000256" key="8">
    <source>
        <dbReference type="ARBA" id="ARBA00022833"/>
    </source>
</evidence>
<keyword evidence="12" id="KW-0732">Signal</keyword>
<evidence type="ECO:0000256" key="3">
    <source>
        <dbReference type="ARBA" id="ARBA00006006"/>
    </source>
</evidence>
<evidence type="ECO:0000256" key="6">
    <source>
        <dbReference type="ARBA" id="ARBA00022723"/>
    </source>
</evidence>
<dbReference type="InterPro" id="IPR027268">
    <property type="entry name" value="Peptidase_M4/M1_CTD_sf"/>
</dbReference>
<comment type="cofactor">
    <cofactor evidence="1">
        <name>Zn(2+)</name>
        <dbReference type="ChEBI" id="CHEBI:29105"/>
    </cofactor>
</comment>
<feature type="compositionally biased region" description="Basic and acidic residues" evidence="11">
    <location>
        <begin position="50"/>
        <end position="65"/>
    </location>
</feature>
<keyword evidence="7" id="KW-0378">Hydrolase</keyword>
<dbReference type="Proteomes" id="UP000076976">
    <property type="component" value="Unassembled WGS sequence"/>
</dbReference>
<dbReference type="InterPro" id="IPR001842">
    <property type="entry name" value="Peptidase_M36"/>
</dbReference>
<evidence type="ECO:0000256" key="7">
    <source>
        <dbReference type="ARBA" id="ARBA00022801"/>
    </source>
</evidence>
<proteinExistence type="inferred from homology"/>
<dbReference type="GO" id="GO:0006508">
    <property type="term" value="P:proteolysis"/>
    <property type="evidence" value="ECO:0007669"/>
    <property type="project" value="UniProtKB-KW"/>
</dbReference>
<evidence type="ECO:0000256" key="11">
    <source>
        <dbReference type="SAM" id="MobiDB-lite"/>
    </source>
</evidence>
<feature type="chain" id="PRO_5008048778" evidence="12">
    <location>
        <begin position="33"/>
        <end position="1006"/>
    </location>
</feature>
<evidence type="ECO:0000256" key="12">
    <source>
        <dbReference type="SAM" id="SignalP"/>
    </source>
</evidence>
<feature type="signal peptide" evidence="12">
    <location>
        <begin position="1"/>
        <end position="32"/>
    </location>
</feature>
<keyword evidence="5" id="KW-0645">Protease</keyword>
<evidence type="ECO:0000256" key="10">
    <source>
        <dbReference type="ARBA" id="ARBA00023145"/>
    </source>
</evidence>
<comment type="caution">
    <text evidence="13">The sequence shown here is derived from an EMBL/GenBank/DDBJ whole genome shotgun (WGS) entry which is preliminary data.</text>
</comment>
<dbReference type="SUPFAM" id="SSF55486">
    <property type="entry name" value="Metalloproteases ('zincins'), catalytic domain"/>
    <property type="match status" value="1"/>
</dbReference>
<keyword evidence="10" id="KW-0865">Zymogen</keyword>
<protein>
    <submittedName>
        <fullName evidence="13">Peptidase M36</fullName>
    </submittedName>
</protein>